<feature type="compositionally biased region" description="Polar residues" evidence="1">
    <location>
        <begin position="43"/>
        <end position="60"/>
    </location>
</feature>
<protein>
    <submittedName>
        <fullName evidence="2">Uncharacterized protein</fullName>
    </submittedName>
</protein>
<gene>
    <name evidence="2" type="ORF">ASPZODRAFT_1901209</name>
</gene>
<dbReference type="Proteomes" id="UP000184188">
    <property type="component" value="Unassembled WGS sequence"/>
</dbReference>
<keyword evidence="3" id="KW-1185">Reference proteome</keyword>
<reference evidence="3" key="1">
    <citation type="journal article" date="2017" name="Genome Biol.">
        <title>Comparative genomics reveals high biological diversity and specific adaptations in the industrially and medically important fungal genus Aspergillus.</title>
        <authorList>
            <person name="de Vries R.P."/>
            <person name="Riley R."/>
            <person name="Wiebenga A."/>
            <person name="Aguilar-Osorio G."/>
            <person name="Amillis S."/>
            <person name="Uchima C.A."/>
            <person name="Anderluh G."/>
            <person name="Asadollahi M."/>
            <person name="Askin M."/>
            <person name="Barry K."/>
            <person name="Battaglia E."/>
            <person name="Bayram O."/>
            <person name="Benocci T."/>
            <person name="Braus-Stromeyer S.A."/>
            <person name="Caldana C."/>
            <person name="Canovas D."/>
            <person name="Cerqueira G.C."/>
            <person name="Chen F."/>
            <person name="Chen W."/>
            <person name="Choi C."/>
            <person name="Clum A."/>
            <person name="Dos Santos R.A."/>
            <person name="Damasio A.R."/>
            <person name="Diallinas G."/>
            <person name="Emri T."/>
            <person name="Fekete E."/>
            <person name="Flipphi M."/>
            <person name="Freyberg S."/>
            <person name="Gallo A."/>
            <person name="Gournas C."/>
            <person name="Habgood R."/>
            <person name="Hainaut M."/>
            <person name="Harispe M.L."/>
            <person name="Henrissat B."/>
            <person name="Hilden K.S."/>
            <person name="Hope R."/>
            <person name="Hossain A."/>
            <person name="Karabika E."/>
            <person name="Karaffa L."/>
            <person name="Karanyi Z."/>
            <person name="Krasevec N."/>
            <person name="Kuo A."/>
            <person name="Kusch H."/>
            <person name="LaButti K."/>
            <person name="Lagendijk E.L."/>
            <person name="Lapidus A."/>
            <person name="Levasseur A."/>
            <person name="Lindquist E."/>
            <person name="Lipzen A."/>
            <person name="Logrieco A.F."/>
            <person name="MacCabe A."/>
            <person name="Maekelae M.R."/>
            <person name="Malavazi I."/>
            <person name="Melin P."/>
            <person name="Meyer V."/>
            <person name="Mielnichuk N."/>
            <person name="Miskei M."/>
            <person name="Molnar A.P."/>
            <person name="Mule G."/>
            <person name="Ngan C.Y."/>
            <person name="Orejas M."/>
            <person name="Orosz E."/>
            <person name="Ouedraogo J.P."/>
            <person name="Overkamp K.M."/>
            <person name="Park H.-S."/>
            <person name="Perrone G."/>
            <person name="Piumi F."/>
            <person name="Punt P.J."/>
            <person name="Ram A.F."/>
            <person name="Ramon A."/>
            <person name="Rauscher S."/>
            <person name="Record E."/>
            <person name="Riano-Pachon D.M."/>
            <person name="Robert V."/>
            <person name="Roehrig J."/>
            <person name="Ruller R."/>
            <person name="Salamov A."/>
            <person name="Salih N.S."/>
            <person name="Samson R.A."/>
            <person name="Sandor E."/>
            <person name="Sanguinetti M."/>
            <person name="Schuetze T."/>
            <person name="Sepcic K."/>
            <person name="Shelest E."/>
            <person name="Sherlock G."/>
            <person name="Sophianopoulou V."/>
            <person name="Squina F.M."/>
            <person name="Sun H."/>
            <person name="Susca A."/>
            <person name="Todd R.B."/>
            <person name="Tsang A."/>
            <person name="Unkles S.E."/>
            <person name="van de Wiele N."/>
            <person name="van Rossen-Uffink D."/>
            <person name="Oliveira J.V."/>
            <person name="Vesth T.C."/>
            <person name="Visser J."/>
            <person name="Yu J.-H."/>
            <person name="Zhou M."/>
            <person name="Andersen M.R."/>
            <person name="Archer D.B."/>
            <person name="Baker S.E."/>
            <person name="Benoit I."/>
            <person name="Brakhage A.A."/>
            <person name="Braus G.H."/>
            <person name="Fischer R."/>
            <person name="Frisvad J.C."/>
            <person name="Goldman G.H."/>
            <person name="Houbraken J."/>
            <person name="Oakley B."/>
            <person name="Pocsi I."/>
            <person name="Scazzocchio C."/>
            <person name="Seiboth B."/>
            <person name="vanKuyk P.A."/>
            <person name="Wortman J."/>
            <person name="Dyer P.S."/>
            <person name="Grigoriev I.V."/>
        </authorList>
    </citation>
    <scope>NUCLEOTIDE SEQUENCE [LARGE SCALE GENOMIC DNA]</scope>
    <source>
        <strain evidence="3">CBS 506.65</strain>
    </source>
</reference>
<feature type="compositionally biased region" description="Polar residues" evidence="1">
    <location>
        <begin position="1"/>
        <end position="13"/>
    </location>
</feature>
<accession>A0A1L9SIV0</accession>
<feature type="region of interest" description="Disordered" evidence="1">
    <location>
        <begin position="1"/>
        <end position="78"/>
    </location>
</feature>
<evidence type="ECO:0000313" key="2">
    <source>
        <dbReference type="EMBL" id="OJJ47128.1"/>
    </source>
</evidence>
<dbReference type="RefSeq" id="XP_022581638.1">
    <property type="nucleotide sequence ID" value="XM_022727318.1"/>
</dbReference>
<sequence length="124" mass="13177">MTESSAAKQAKTTPSDDRPSNGHADNMKASISEGESATKESGSKANSQLSPTPKSDSTATAAHASPKKRRKVNHGKRSFFRSACCRDGTPAELHIRGSAGDIWKSTLLTRLPCLQHASTADVRI</sequence>
<dbReference type="OrthoDB" id="4315256at2759"/>
<evidence type="ECO:0000256" key="1">
    <source>
        <dbReference type="SAM" id="MobiDB-lite"/>
    </source>
</evidence>
<proteinExistence type="predicted"/>
<evidence type="ECO:0000313" key="3">
    <source>
        <dbReference type="Proteomes" id="UP000184188"/>
    </source>
</evidence>
<organism evidence="2 3">
    <name type="scientific">Penicilliopsis zonata CBS 506.65</name>
    <dbReference type="NCBI Taxonomy" id="1073090"/>
    <lineage>
        <taxon>Eukaryota</taxon>
        <taxon>Fungi</taxon>
        <taxon>Dikarya</taxon>
        <taxon>Ascomycota</taxon>
        <taxon>Pezizomycotina</taxon>
        <taxon>Eurotiomycetes</taxon>
        <taxon>Eurotiomycetidae</taxon>
        <taxon>Eurotiales</taxon>
        <taxon>Aspergillaceae</taxon>
        <taxon>Penicilliopsis</taxon>
    </lineage>
</organism>
<name>A0A1L9SIV0_9EURO</name>
<dbReference type="VEuPathDB" id="FungiDB:ASPZODRAFT_1901209"/>
<dbReference type="GeneID" id="34613782"/>
<dbReference type="STRING" id="1073090.A0A1L9SIV0"/>
<feature type="compositionally biased region" description="Basic residues" evidence="1">
    <location>
        <begin position="65"/>
        <end position="78"/>
    </location>
</feature>
<dbReference type="EMBL" id="KV878341">
    <property type="protein sequence ID" value="OJJ47128.1"/>
    <property type="molecule type" value="Genomic_DNA"/>
</dbReference>
<dbReference type="AlphaFoldDB" id="A0A1L9SIV0"/>